<feature type="transmembrane region" description="Helical" evidence="1">
    <location>
        <begin position="328"/>
        <end position="349"/>
    </location>
</feature>
<accession>A0A3G8ZIL6</accession>
<reference evidence="2 3" key="1">
    <citation type="submission" date="2018-11" db="EMBL/GenBank/DDBJ databases">
        <authorList>
            <person name="Da X."/>
        </authorList>
    </citation>
    <scope>NUCLEOTIDE SEQUENCE [LARGE SCALE GENOMIC DNA]</scope>
    <source>
        <strain evidence="2 3">S14-144</strain>
    </source>
</reference>
<keyword evidence="3" id="KW-1185">Reference proteome</keyword>
<feature type="transmembrane region" description="Helical" evidence="1">
    <location>
        <begin position="35"/>
        <end position="55"/>
    </location>
</feature>
<organism evidence="2 3">
    <name type="scientific">Nakamurella antarctica</name>
    <dbReference type="NCBI Taxonomy" id="1902245"/>
    <lineage>
        <taxon>Bacteria</taxon>
        <taxon>Bacillati</taxon>
        <taxon>Actinomycetota</taxon>
        <taxon>Actinomycetes</taxon>
        <taxon>Nakamurellales</taxon>
        <taxon>Nakamurellaceae</taxon>
        <taxon>Nakamurella</taxon>
    </lineage>
</organism>
<keyword evidence="1" id="KW-0472">Membrane</keyword>
<dbReference type="EMBL" id="CP034170">
    <property type="protein sequence ID" value="AZI57173.1"/>
    <property type="molecule type" value="Genomic_DNA"/>
</dbReference>
<keyword evidence="1" id="KW-1133">Transmembrane helix</keyword>
<evidence type="ECO:0000256" key="1">
    <source>
        <dbReference type="SAM" id="Phobius"/>
    </source>
</evidence>
<feature type="transmembrane region" description="Helical" evidence="1">
    <location>
        <begin position="266"/>
        <end position="283"/>
    </location>
</feature>
<feature type="transmembrane region" description="Helical" evidence="1">
    <location>
        <begin position="178"/>
        <end position="199"/>
    </location>
</feature>
<sequence>MTPTTSGGRHATPEQSLAPQGVWAEFKDAVALRTVGLILGVLLLQLAFVLSYVGAFHAPTPHRIPVGVVAASASSAGQSAATQTAAGLNALPAYPIDARVVADEGSARSLIERGDLSAALVINGTSTQDTLLVASGGGASVVSAVTEVFTEVASGQGRTLVAQDIVPLQSGDGRGLTGFYLVIGWIVGGYLVAALLGVAAGSRPANPRRAYFRLAAIVPYSILSGLGGALIVDQVLGALTGHFMALWWIGALLVAAAATVTMAFQVLFGVIGIGLTVLVFVILGNPSAGGAYQAPLLPAFWRSLSSALPNGAGTDAVRRIVYLGSNGISSHLLVIAAYVVIGAVVAAGASHLHHRRGAAPASPLQAP</sequence>
<dbReference type="AlphaFoldDB" id="A0A3G8ZIL6"/>
<reference evidence="2 3" key="2">
    <citation type="submission" date="2018-12" db="EMBL/GenBank/DDBJ databases">
        <title>Nakamurella antarcticus sp. nov., isolated from Antarctica South Shetland Islands soil.</title>
        <authorList>
            <person name="Peng F."/>
        </authorList>
    </citation>
    <scope>NUCLEOTIDE SEQUENCE [LARGE SCALE GENOMIC DNA]</scope>
    <source>
        <strain evidence="2 3">S14-144</strain>
    </source>
</reference>
<protein>
    <submittedName>
        <fullName evidence="2">DUF3533 domain-containing protein</fullName>
    </submittedName>
</protein>
<gene>
    <name evidence="2" type="ORF">EH165_02360</name>
</gene>
<dbReference type="Proteomes" id="UP000268084">
    <property type="component" value="Chromosome"/>
</dbReference>
<evidence type="ECO:0000313" key="3">
    <source>
        <dbReference type="Proteomes" id="UP000268084"/>
    </source>
</evidence>
<dbReference type="KEGG" id="nak:EH165_02360"/>
<dbReference type="RefSeq" id="WP_124797858.1">
    <property type="nucleotide sequence ID" value="NZ_CP034170.1"/>
</dbReference>
<proteinExistence type="predicted"/>
<feature type="transmembrane region" description="Helical" evidence="1">
    <location>
        <begin position="211"/>
        <end position="232"/>
    </location>
</feature>
<evidence type="ECO:0000313" key="2">
    <source>
        <dbReference type="EMBL" id="AZI57173.1"/>
    </source>
</evidence>
<dbReference type="OrthoDB" id="3217869at2"/>
<name>A0A3G8ZIL6_9ACTN</name>
<feature type="transmembrane region" description="Helical" evidence="1">
    <location>
        <begin position="238"/>
        <end position="259"/>
    </location>
</feature>
<keyword evidence="1" id="KW-0812">Transmembrane</keyword>